<accession>A0ABQ4XAH7</accession>
<sequence length="277" mass="28339">MKPSPISYLGPRSTPNLFRGGSVISGLSALRSEDSNCKGGDEVGGDAGNTDAGGDAGSGGDGICGNGDDSGVSGDGGGVVKARSLSTSSLGRMVIWMAHPVDFLAVIWCNKWGQIRSELGAPSPLPLSLIGIIFGRTPPPLLILIIFPIWWTQYISGELAVVEGAAGRMAALLGWGYLIYLACTQGYIGQEQSPVGGGDCGSSGSALEMDLGSGMVVGAMVGGVIWSATRKAAISICYANTVVLSALTSERAVSLASIDRPQALWESLASLSMRKAV</sequence>
<protein>
    <recommendedName>
        <fullName evidence="4">PIN-like protein</fullName>
    </recommendedName>
</protein>
<evidence type="ECO:0000313" key="2">
    <source>
        <dbReference type="EMBL" id="GJS62261.1"/>
    </source>
</evidence>
<name>A0ABQ4XAH7_9ASTR</name>
<reference evidence="2" key="1">
    <citation type="journal article" date="2022" name="Int. J. Mol. Sci.">
        <title>Draft Genome of Tanacetum Coccineum: Genomic Comparison of Closely Related Tanacetum-Family Plants.</title>
        <authorList>
            <person name="Yamashiro T."/>
            <person name="Shiraishi A."/>
            <person name="Nakayama K."/>
            <person name="Satake H."/>
        </authorList>
    </citation>
    <scope>NUCLEOTIDE SEQUENCE</scope>
</reference>
<organism evidence="2 3">
    <name type="scientific">Tanacetum coccineum</name>
    <dbReference type="NCBI Taxonomy" id="301880"/>
    <lineage>
        <taxon>Eukaryota</taxon>
        <taxon>Viridiplantae</taxon>
        <taxon>Streptophyta</taxon>
        <taxon>Embryophyta</taxon>
        <taxon>Tracheophyta</taxon>
        <taxon>Spermatophyta</taxon>
        <taxon>Magnoliopsida</taxon>
        <taxon>eudicotyledons</taxon>
        <taxon>Gunneridae</taxon>
        <taxon>Pentapetalae</taxon>
        <taxon>asterids</taxon>
        <taxon>campanulids</taxon>
        <taxon>Asterales</taxon>
        <taxon>Asteraceae</taxon>
        <taxon>Asteroideae</taxon>
        <taxon>Anthemideae</taxon>
        <taxon>Anthemidinae</taxon>
        <taxon>Tanacetum</taxon>
    </lineage>
</organism>
<evidence type="ECO:0000313" key="3">
    <source>
        <dbReference type="Proteomes" id="UP001151760"/>
    </source>
</evidence>
<proteinExistence type="predicted"/>
<dbReference type="EMBL" id="BQNB010009347">
    <property type="protein sequence ID" value="GJS62261.1"/>
    <property type="molecule type" value="Genomic_DNA"/>
</dbReference>
<evidence type="ECO:0000256" key="1">
    <source>
        <dbReference type="SAM" id="MobiDB-lite"/>
    </source>
</evidence>
<comment type="caution">
    <text evidence="2">The sequence shown here is derived from an EMBL/GenBank/DDBJ whole genome shotgun (WGS) entry which is preliminary data.</text>
</comment>
<feature type="region of interest" description="Disordered" evidence="1">
    <location>
        <begin position="35"/>
        <end position="68"/>
    </location>
</feature>
<keyword evidence="3" id="KW-1185">Reference proteome</keyword>
<gene>
    <name evidence="2" type="ORF">Tco_0657045</name>
</gene>
<feature type="compositionally biased region" description="Gly residues" evidence="1">
    <location>
        <begin position="54"/>
        <end position="65"/>
    </location>
</feature>
<reference evidence="2" key="2">
    <citation type="submission" date="2022-01" db="EMBL/GenBank/DDBJ databases">
        <authorList>
            <person name="Yamashiro T."/>
            <person name="Shiraishi A."/>
            <person name="Satake H."/>
            <person name="Nakayama K."/>
        </authorList>
    </citation>
    <scope>NUCLEOTIDE SEQUENCE</scope>
</reference>
<evidence type="ECO:0008006" key="4">
    <source>
        <dbReference type="Google" id="ProtNLM"/>
    </source>
</evidence>
<dbReference type="Proteomes" id="UP001151760">
    <property type="component" value="Unassembled WGS sequence"/>
</dbReference>